<sequence>MPRAILMSWDAGHRRWQKMFRGTMYRVTCAQLGLHESKWSKELSYQTANTWWEAKRASLESETVAAHPHRARLDELARMRDASRAAGEHSDADEIADEMKRVEVAEPDDVVDATHDALMRALLTAFESGIDVHKLDTRKIAEMFGGETVWRDRAKRSSVVPVETSVEGYATRWVGDRRDEAIAGVRSNESADSLRRHLSVFVQFVGSANAVEVITADVWHRWYVHCAGQVVKRDASRAAGWSPDTASKIFGIARTFVRWLWERDAIAALPKNLNDKKHRFERPERTIPTFTNDEIRSMLGAARGVHRLLLLLMLNTGATQKDVADLLKTEVDLEAGRITRRRSKMSKRKAGRLVSYKLWPEVVSLLREYTNTDESEVRALTTKSGQPWVWTETTDAGKMRKSDNVATVFNTLKRKINVSAAGKSLKVFRKTSATRLKSNPVHRDLRFLFLGHSERSIADRHYAAADQSQLDAAVDWLLTQYGV</sequence>
<accession>A0A225E7Q0</accession>
<keyword evidence="1" id="KW-0233">DNA recombination</keyword>
<protein>
    <recommendedName>
        <fullName evidence="2">Tyr recombinase domain-containing protein</fullName>
    </recommendedName>
</protein>
<evidence type="ECO:0000313" key="4">
    <source>
        <dbReference type="Proteomes" id="UP000214646"/>
    </source>
</evidence>
<proteinExistence type="predicted"/>
<dbReference type="InterPro" id="IPR002104">
    <property type="entry name" value="Integrase_catalytic"/>
</dbReference>
<keyword evidence="4" id="KW-1185">Reference proteome</keyword>
<evidence type="ECO:0000313" key="3">
    <source>
        <dbReference type="EMBL" id="OWK45539.1"/>
    </source>
</evidence>
<feature type="domain" description="Tyr recombinase" evidence="2">
    <location>
        <begin position="285"/>
        <end position="475"/>
    </location>
</feature>
<gene>
    <name evidence="3" type="ORF">FRUB_01870</name>
</gene>
<dbReference type="GO" id="GO:0006310">
    <property type="term" value="P:DNA recombination"/>
    <property type="evidence" value="ECO:0007669"/>
    <property type="project" value="UniProtKB-KW"/>
</dbReference>
<organism evidence="3 4">
    <name type="scientific">Fimbriiglobus ruber</name>
    <dbReference type="NCBI Taxonomy" id="1908690"/>
    <lineage>
        <taxon>Bacteria</taxon>
        <taxon>Pseudomonadati</taxon>
        <taxon>Planctomycetota</taxon>
        <taxon>Planctomycetia</taxon>
        <taxon>Gemmatales</taxon>
        <taxon>Gemmataceae</taxon>
        <taxon>Fimbriiglobus</taxon>
    </lineage>
</organism>
<dbReference type="EMBL" id="NIDE01000002">
    <property type="protein sequence ID" value="OWK45539.1"/>
    <property type="molecule type" value="Genomic_DNA"/>
</dbReference>
<dbReference type="SUPFAM" id="SSF56349">
    <property type="entry name" value="DNA breaking-rejoining enzymes"/>
    <property type="match status" value="1"/>
</dbReference>
<evidence type="ECO:0000259" key="2">
    <source>
        <dbReference type="PROSITE" id="PS51898"/>
    </source>
</evidence>
<dbReference type="PROSITE" id="PS51898">
    <property type="entry name" value="TYR_RECOMBINASE"/>
    <property type="match status" value="1"/>
</dbReference>
<dbReference type="Gene3D" id="1.10.443.10">
    <property type="entry name" value="Intergrase catalytic core"/>
    <property type="match status" value="1"/>
</dbReference>
<dbReference type="InterPro" id="IPR011010">
    <property type="entry name" value="DNA_brk_join_enz"/>
</dbReference>
<dbReference type="Proteomes" id="UP000214646">
    <property type="component" value="Unassembled WGS sequence"/>
</dbReference>
<evidence type="ECO:0000256" key="1">
    <source>
        <dbReference type="ARBA" id="ARBA00023172"/>
    </source>
</evidence>
<dbReference type="GO" id="GO:0015074">
    <property type="term" value="P:DNA integration"/>
    <property type="evidence" value="ECO:0007669"/>
    <property type="project" value="InterPro"/>
</dbReference>
<dbReference type="AlphaFoldDB" id="A0A225E7Q0"/>
<dbReference type="Pfam" id="PF00589">
    <property type="entry name" value="Phage_integrase"/>
    <property type="match status" value="1"/>
</dbReference>
<name>A0A225E7Q0_9BACT</name>
<comment type="caution">
    <text evidence="3">The sequence shown here is derived from an EMBL/GenBank/DDBJ whole genome shotgun (WGS) entry which is preliminary data.</text>
</comment>
<reference evidence="4" key="1">
    <citation type="submission" date="2017-06" db="EMBL/GenBank/DDBJ databases">
        <title>Genome analysis of Fimbriiglobus ruber SP5, the first member of the order Planctomycetales with confirmed chitinolytic capability.</title>
        <authorList>
            <person name="Ravin N.V."/>
            <person name="Rakitin A.L."/>
            <person name="Ivanova A.A."/>
            <person name="Beletsky A.V."/>
            <person name="Kulichevskaya I.S."/>
            <person name="Mardanov A.V."/>
            <person name="Dedysh S.N."/>
        </authorList>
    </citation>
    <scope>NUCLEOTIDE SEQUENCE [LARGE SCALE GENOMIC DNA]</scope>
    <source>
        <strain evidence="4">SP5</strain>
    </source>
</reference>
<dbReference type="InterPro" id="IPR013762">
    <property type="entry name" value="Integrase-like_cat_sf"/>
</dbReference>
<dbReference type="GO" id="GO:0003677">
    <property type="term" value="F:DNA binding"/>
    <property type="evidence" value="ECO:0007669"/>
    <property type="project" value="InterPro"/>
</dbReference>